<accession>A0A369ZFQ5</accession>
<sequence length="96" mass="11158">MFLFEYPECQKLVKPGVFPDYFILKQGLIEDEANLLVEPYKSTGNDRKDYQVNILPFLKDFCGEQHLFCYDDVLLENNLCLAVNKLEMDIKESGSI</sequence>
<comment type="caution">
    <text evidence="1">The sequence shown here is derived from an EMBL/GenBank/DDBJ whole genome shotgun (WGS) entry which is preliminary data.</text>
</comment>
<dbReference type="RefSeq" id="WP_111312416.1">
    <property type="nucleotide sequence ID" value="NZ_CALIFA010000070.1"/>
</dbReference>
<dbReference type="Proteomes" id="UP000253999">
    <property type="component" value="Unassembled WGS sequence"/>
</dbReference>
<evidence type="ECO:0000313" key="1">
    <source>
        <dbReference type="EMBL" id="RDF05189.1"/>
    </source>
</evidence>
<dbReference type="EMBL" id="QEQD01000002">
    <property type="protein sequence ID" value="RDF05189.1"/>
    <property type="molecule type" value="Genomic_DNA"/>
</dbReference>
<name>A0A369ZFQ5_HAEPH</name>
<protein>
    <submittedName>
        <fullName evidence="1">Uncharacterized protein</fullName>
    </submittedName>
</protein>
<organism evidence="1 2">
    <name type="scientific">Haemophilus parahaemolyticus</name>
    <dbReference type="NCBI Taxonomy" id="735"/>
    <lineage>
        <taxon>Bacteria</taxon>
        <taxon>Pseudomonadati</taxon>
        <taxon>Pseudomonadota</taxon>
        <taxon>Gammaproteobacteria</taxon>
        <taxon>Pasteurellales</taxon>
        <taxon>Pasteurellaceae</taxon>
        <taxon>Haemophilus</taxon>
    </lineage>
</organism>
<dbReference type="AlphaFoldDB" id="A0A369ZFQ5"/>
<proteinExistence type="predicted"/>
<gene>
    <name evidence="1" type="ORF">DPV98_01885</name>
</gene>
<reference evidence="1 2" key="1">
    <citation type="submission" date="2018-05" db="EMBL/GenBank/DDBJ databases">
        <title>Draft Genome Sequences for a Diverse set of 7 Haemophilus Species.</title>
        <authorList>
            <person name="Nichols M."/>
            <person name="Topaz N."/>
            <person name="Wang X."/>
            <person name="Wang X."/>
            <person name="Boxrud D."/>
        </authorList>
    </citation>
    <scope>NUCLEOTIDE SEQUENCE [LARGE SCALE GENOMIC DNA]</scope>
    <source>
        <strain evidence="1 2">C2010039593</strain>
    </source>
</reference>
<evidence type="ECO:0000313" key="2">
    <source>
        <dbReference type="Proteomes" id="UP000253999"/>
    </source>
</evidence>